<gene>
    <name evidence="2" type="ORF">Zmor_027414</name>
</gene>
<evidence type="ECO:0000313" key="3">
    <source>
        <dbReference type="Proteomes" id="UP001168821"/>
    </source>
</evidence>
<feature type="region of interest" description="Disordered" evidence="1">
    <location>
        <begin position="76"/>
        <end position="102"/>
    </location>
</feature>
<evidence type="ECO:0000313" key="2">
    <source>
        <dbReference type="EMBL" id="KAJ3640880.1"/>
    </source>
</evidence>
<organism evidence="2 3">
    <name type="scientific">Zophobas morio</name>
    <dbReference type="NCBI Taxonomy" id="2755281"/>
    <lineage>
        <taxon>Eukaryota</taxon>
        <taxon>Metazoa</taxon>
        <taxon>Ecdysozoa</taxon>
        <taxon>Arthropoda</taxon>
        <taxon>Hexapoda</taxon>
        <taxon>Insecta</taxon>
        <taxon>Pterygota</taxon>
        <taxon>Neoptera</taxon>
        <taxon>Endopterygota</taxon>
        <taxon>Coleoptera</taxon>
        <taxon>Polyphaga</taxon>
        <taxon>Cucujiformia</taxon>
        <taxon>Tenebrionidae</taxon>
        <taxon>Zophobas</taxon>
    </lineage>
</organism>
<protein>
    <submittedName>
        <fullName evidence="2">Uncharacterized protein</fullName>
    </submittedName>
</protein>
<dbReference type="Proteomes" id="UP001168821">
    <property type="component" value="Unassembled WGS sequence"/>
</dbReference>
<comment type="caution">
    <text evidence="2">The sequence shown here is derived from an EMBL/GenBank/DDBJ whole genome shotgun (WGS) entry which is preliminary data.</text>
</comment>
<dbReference type="AlphaFoldDB" id="A0AA38M220"/>
<feature type="region of interest" description="Disordered" evidence="1">
    <location>
        <begin position="1"/>
        <end position="29"/>
    </location>
</feature>
<sequence length="102" mass="10888">MFEDSPPSFPLPPDRSAQINFEGGNGQTRKSFVMFKNPREALQKTSAKNMCKVNAPPKIIFFGVFVPFGTMVGFHSGEGSSDGGGRRGAFGSAGLKVKNDSS</sequence>
<evidence type="ECO:0000256" key="1">
    <source>
        <dbReference type="SAM" id="MobiDB-lite"/>
    </source>
</evidence>
<dbReference type="EMBL" id="JALNTZ010000009">
    <property type="protein sequence ID" value="KAJ3640880.1"/>
    <property type="molecule type" value="Genomic_DNA"/>
</dbReference>
<accession>A0AA38M220</accession>
<keyword evidence="3" id="KW-1185">Reference proteome</keyword>
<reference evidence="2" key="1">
    <citation type="journal article" date="2023" name="G3 (Bethesda)">
        <title>Whole genome assemblies of Zophobas morio and Tenebrio molitor.</title>
        <authorList>
            <person name="Kaur S."/>
            <person name="Stinson S.A."/>
            <person name="diCenzo G.C."/>
        </authorList>
    </citation>
    <scope>NUCLEOTIDE SEQUENCE</scope>
    <source>
        <strain evidence="2">QUZm001</strain>
    </source>
</reference>
<name>A0AA38M220_9CUCU</name>
<proteinExistence type="predicted"/>